<protein>
    <submittedName>
        <fullName evidence="1">Uncharacterized protein</fullName>
    </submittedName>
</protein>
<sequence>MRGLVNHSFCLRATWGQRLTEIETTTDLEPLTNLVTDPSGTDAKYQADQTQSAKLRYQSLTKNKTLLLSDDEMIQESDNEEVFIVGEDMDEDIPPTDEEAQDDPALNMKFIEATKAYTKNSTSLHYLLTLIKNFYFQGLKYSVDSLQATMISQDKHLAAWAKSSTSMAWNLGPRLTAIGSSQAEIRLEISSLEEDTSDIKSMMIEIYNAFKDQPFSAPTGSVPATLAITAAPDDTKKAESDKAKEESTRAVLISTVRLITRPNPEVALIESLSRPPLTDPILEILVPQQTTSVTQRDETGIATDEQLKSNTKKLVPASKTKTKVIKVIQEGAEKIRLNHKTIVSAQAGSSPFKFTDFGVTGLDELGPIIQKKKNTIVKDLMISLEKRKRKHMKLEPKNKVPGLECNQSLPEGVPFVNNMVIEEPEYEIFFTDVSGDQAFKRWNDIHKVRVDSLVSYLVMASMIKTLKNARFCLKLKKLIAKHPNQEKLQSTKRSPTIEDSERVLNDNPFYLATSRPIGRTSYTSTSSESTASSFRFRPICAESELPCEVVFNVLDFLEDVF</sequence>
<gene>
    <name evidence="1" type="ORF">Tci_050102</name>
</gene>
<name>A0A699GM33_TANCI</name>
<dbReference type="EMBL" id="BKCJ010007611">
    <property type="protein sequence ID" value="GEU78124.1"/>
    <property type="molecule type" value="Genomic_DNA"/>
</dbReference>
<dbReference type="AlphaFoldDB" id="A0A699GM33"/>
<proteinExistence type="predicted"/>
<accession>A0A699GM33</accession>
<comment type="caution">
    <text evidence="1">The sequence shown here is derived from an EMBL/GenBank/DDBJ whole genome shotgun (WGS) entry which is preliminary data.</text>
</comment>
<organism evidence="1">
    <name type="scientific">Tanacetum cinerariifolium</name>
    <name type="common">Dalmatian daisy</name>
    <name type="synonym">Chrysanthemum cinerariifolium</name>
    <dbReference type="NCBI Taxonomy" id="118510"/>
    <lineage>
        <taxon>Eukaryota</taxon>
        <taxon>Viridiplantae</taxon>
        <taxon>Streptophyta</taxon>
        <taxon>Embryophyta</taxon>
        <taxon>Tracheophyta</taxon>
        <taxon>Spermatophyta</taxon>
        <taxon>Magnoliopsida</taxon>
        <taxon>eudicotyledons</taxon>
        <taxon>Gunneridae</taxon>
        <taxon>Pentapetalae</taxon>
        <taxon>asterids</taxon>
        <taxon>campanulids</taxon>
        <taxon>Asterales</taxon>
        <taxon>Asteraceae</taxon>
        <taxon>Asteroideae</taxon>
        <taxon>Anthemideae</taxon>
        <taxon>Anthemidinae</taxon>
        <taxon>Tanacetum</taxon>
    </lineage>
</organism>
<reference evidence="1" key="1">
    <citation type="journal article" date="2019" name="Sci. Rep.">
        <title>Draft genome of Tanacetum cinerariifolium, the natural source of mosquito coil.</title>
        <authorList>
            <person name="Yamashiro T."/>
            <person name="Shiraishi A."/>
            <person name="Satake H."/>
            <person name="Nakayama K."/>
        </authorList>
    </citation>
    <scope>NUCLEOTIDE SEQUENCE</scope>
</reference>
<evidence type="ECO:0000313" key="1">
    <source>
        <dbReference type="EMBL" id="GEU78124.1"/>
    </source>
</evidence>